<dbReference type="GO" id="GO:0019748">
    <property type="term" value="P:secondary metabolic process"/>
    <property type="evidence" value="ECO:0007669"/>
    <property type="project" value="TreeGrafter"/>
</dbReference>
<evidence type="ECO:0000256" key="2">
    <source>
        <dbReference type="RuleBase" id="RU000363"/>
    </source>
</evidence>
<evidence type="ECO:0000313" key="4">
    <source>
        <dbReference type="Proteomes" id="UP000799536"/>
    </source>
</evidence>
<dbReference type="Pfam" id="PF00106">
    <property type="entry name" value="adh_short"/>
    <property type="match status" value="1"/>
</dbReference>
<dbReference type="EMBL" id="ML994394">
    <property type="protein sequence ID" value="KAF2196415.1"/>
    <property type="molecule type" value="Genomic_DNA"/>
</dbReference>
<dbReference type="Proteomes" id="UP000799536">
    <property type="component" value="Unassembled WGS sequence"/>
</dbReference>
<dbReference type="PRINTS" id="PR00081">
    <property type="entry name" value="GDHRDH"/>
</dbReference>
<evidence type="ECO:0000256" key="1">
    <source>
        <dbReference type="ARBA" id="ARBA00006484"/>
    </source>
</evidence>
<organism evidence="3 4">
    <name type="scientific">Delitschia confertaspora ATCC 74209</name>
    <dbReference type="NCBI Taxonomy" id="1513339"/>
    <lineage>
        <taxon>Eukaryota</taxon>
        <taxon>Fungi</taxon>
        <taxon>Dikarya</taxon>
        <taxon>Ascomycota</taxon>
        <taxon>Pezizomycotina</taxon>
        <taxon>Dothideomycetes</taxon>
        <taxon>Pleosporomycetidae</taxon>
        <taxon>Pleosporales</taxon>
        <taxon>Delitschiaceae</taxon>
        <taxon>Delitschia</taxon>
    </lineage>
</organism>
<dbReference type="GO" id="GO:0016491">
    <property type="term" value="F:oxidoreductase activity"/>
    <property type="evidence" value="ECO:0007669"/>
    <property type="project" value="TreeGrafter"/>
</dbReference>
<dbReference type="GO" id="GO:0005737">
    <property type="term" value="C:cytoplasm"/>
    <property type="evidence" value="ECO:0007669"/>
    <property type="project" value="TreeGrafter"/>
</dbReference>
<dbReference type="InterPro" id="IPR036291">
    <property type="entry name" value="NAD(P)-bd_dom_sf"/>
</dbReference>
<accession>A0A9P4MTS7</accession>
<dbReference type="SUPFAM" id="SSF51735">
    <property type="entry name" value="NAD(P)-binding Rossmann-fold domains"/>
    <property type="match status" value="1"/>
</dbReference>
<dbReference type="OrthoDB" id="1933717at2759"/>
<dbReference type="PRINTS" id="PR00080">
    <property type="entry name" value="SDRFAMILY"/>
</dbReference>
<reference evidence="3" key="1">
    <citation type="journal article" date="2020" name="Stud. Mycol.">
        <title>101 Dothideomycetes genomes: a test case for predicting lifestyles and emergence of pathogens.</title>
        <authorList>
            <person name="Haridas S."/>
            <person name="Albert R."/>
            <person name="Binder M."/>
            <person name="Bloem J."/>
            <person name="Labutti K."/>
            <person name="Salamov A."/>
            <person name="Andreopoulos B."/>
            <person name="Baker S."/>
            <person name="Barry K."/>
            <person name="Bills G."/>
            <person name="Bluhm B."/>
            <person name="Cannon C."/>
            <person name="Castanera R."/>
            <person name="Culley D."/>
            <person name="Daum C."/>
            <person name="Ezra D."/>
            <person name="Gonzalez J."/>
            <person name="Henrissat B."/>
            <person name="Kuo A."/>
            <person name="Liang C."/>
            <person name="Lipzen A."/>
            <person name="Lutzoni F."/>
            <person name="Magnuson J."/>
            <person name="Mondo S."/>
            <person name="Nolan M."/>
            <person name="Ohm R."/>
            <person name="Pangilinan J."/>
            <person name="Park H.-J."/>
            <person name="Ramirez L."/>
            <person name="Alfaro M."/>
            <person name="Sun H."/>
            <person name="Tritt A."/>
            <person name="Yoshinaga Y."/>
            <person name="Zwiers L.-H."/>
            <person name="Turgeon B."/>
            <person name="Goodwin S."/>
            <person name="Spatafora J."/>
            <person name="Crous P."/>
            <person name="Grigoriev I."/>
        </authorList>
    </citation>
    <scope>NUCLEOTIDE SEQUENCE</scope>
    <source>
        <strain evidence="3">ATCC 74209</strain>
    </source>
</reference>
<proteinExistence type="inferred from homology"/>
<gene>
    <name evidence="3" type="ORF">GQ43DRAFT_484971</name>
</gene>
<sequence length="248" mass="26617">MATSITKKLVLITGANTGIGFELAHQLLKKGSYHILLGSRSLTKGTAAVQSLQSRNLPGTVEVVELDVTNDSTISEAAASVQKKYGKLDILVNNAGVALPPGTLREQMRTCFDTNATGPAVLTSAFAPLLQNSTLEHPRIVNISSGIGSLNRCLDPTSPTYKIQAIQYRASKAALSMVTACQWVEYGPKIKVFAYDPGFTQSNLGPHNKAENGARSPEESVMPLVEVLEGKRDVEAGSFLYNTGIWPW</sequence>
<dbReference type="PANTHER" id="PTHR43544">
    <property type="entry name" value="SHORT-CHAIN DEHYDROGENASE/REDUCTASE"/>
    <property type="match status" value="1"/>
</dbReference>
<dbReference type="InterPro" id="IPR002347">
    <property type="entry name" value="SDR_fam"/>
</dbReference>
<name>A0A9P4MTS7_9PLEO</name>
<comment type="caution">
    <text evidence="3">The sequence shown here is derived from an EMBL/GenBank/DDBJ whole genome shotgun (WGS) entry which is preliminary data.</text>
</comment>
<dbReference type="InterPro" id="IPR051468">
    <property type="entry name" value="Fungal_SecMetab_SDRs"/>
</dbReference>
<evidence type="ECO:0000313" key="3">
    <source>
        <dbReference type="EMBL" id="KAF2196415.1"/>
    </source>
</evidence>
<dbReference type="PANTHER" id="PTHR43544:SF32">
    <property type="entry name" value="CHAIN DEHYDROGENASE, PUTATIVE (AFU_ORTHOLOGUE AFUA_5G01530)-RELATED"/>
    <property type="match status" value="1"/>
</dbReference>
<dbReference type="Gene3D" id="3.40.50.720">
    <property type="entry name" value="NAD(P)-binding Rossmann-like Domain"/>
    <property type="match status" value="1"/>
</dbReference>
<protein>
    <submittedName>
        <fullName evidence="3">NAD(P)-binding protein</fullName>
    </submittedName>
</protein>
<comment type="similarity">
    <text evidence="1 2">Belongs to the short-chain dehydrogenases/reductases (SDR) family.</text>
</comment>
<dbReference type="AlphaFoldDB" id="A0A9P4MTS7"/>
<keyword evidence="4" id="KW-1185">Reference proteome</keyword>